<dbReference type="Proteomes" id="UP001241169">
    <property type="component" value="Unassembled WGS sequence"/>
</dbReference>
<evidence type="ECO:0000313" key="3">
    <source>
        <dbReference type="Proteomes" id="UP001241169"/>
    </source>
</evidence>
<dbReference type="RefSeq" id="XP_060356697.1">
    <property type="nucleotide sequence ID" value="XM_060485840.1"/>
</dbReference>
<feature type="compositionally biased region" description="Polar residues" evidence="1">
    <location>
        <begin position="162"/>
        <end position="171"/>
    </location>
</feature>
<feature type="compositionally biased region" description="Low complexity" evidence="1">
    <location>
        <begin position="20"/>
        <end position="29"/>
    </location>
</feature>
<reference evidence="2 3" key="1">
    <citation type="submission" date="2016-10" db="EMBL/GenBank/DDBJ databases">
        <title>The genome sequence of Colletotrichum fioriniae PJ7.</title>
        <authorList>
            <person name="Baroncelli R."/>
        </authorList>
    </citation>
    <scope>NUCLEOTIDE SEQUENCE [LARGE SCALE GENOMIC DNA]</scope>
    <source>
        <strain evidence="2 3">IMI 384185</strain>
    </source>
</reference>
<dbReference type="EMBL" id="MOPA01000001">
    <property type="protein sequence ID" value="KAK1547584.1"/>
    <property type="molecule type" value="Genomic_DNA"/>
</dbReference>
<feature type="compositionally biased region" description="Low complexity" evidence="1">
    <location>
        <begin position="118"/>
        <end position="129"/>
    </location>
</feature>
<dbReference type="GeneID" id="85369739"/>
<comment type="caution">
    <text evidence="2">The sequence shown here is derived from an EMBL/GenBank/DDBJ whole genome shotgun (WGS) entry which is preliminary data.</text>
</comment>
<accession>A0ABQ9T7W3</accession>
<evidence type="ECO:0000313" key="2">
    <source>
        <dbReference type="EMBL" id="KAK1547584.1"/>
    </source>
</evidence>
<feature type="region of interest" description="Disordered" evidence="1">
    <location>
        <begin position="114"/>
        <end position="183"/>
    </location>
</feature>
<proteinExistence type="predicted"/>
<sequence length="183" mass="19205">MPPSPFLSLVPCPRGVHPHSSSLQSSLSSHIRKSTIQTGSAHPPTLFLARTFDRRWAGLPSSGTSHPLTIDDPSKPAYSIAFTRPRQPCTLHSAALFAISNCCAWMPSLPHLTQSQEPGAPSSGGTPSPNVAPCSVLPADHTSQSLHSSAPVDSVPDPAPQRCQSTFSKPQGATMDPTMGIPA</sequence>
<gene>
    <name evidence="2" type="ORF">CPAR01_01551</name>
</gene>
<protein>
    <submittedName>
        <fullName evidence="2">Uncharacterized protein</fullName>
    </submittedName>
</protein>
<organism evidence="2 3">
    <name type="scientific">Colletotrichum paranaense</name>
    <dbReference type="NCBI Taxonomy" id="1914294"/>
    <lineage>
        <taxon>Eukaryota</taxon>
        <taxon>Fungi</taxon>
        <taxon>Dikarya</taxon>
        <taxon>Ascomycota</taxon>
        <taxon>Pezizomycotina</taxon>
        <taxon>Sordariomycetes</taxon>
        <taxon>Hypocreomycetidae</taxon>
        <taxon>Glomerellales</taxon>
        <taxon>Glomerellaceae</taxon>
        <taxon>Colletotrichum</taxon>
        <taxon>Colletotrichum acutatum species complex</taxon>
    </lineage>
</organism>
<evidence type="ECO:0000256" key="1">
    <source>
        <dbReference type="SAM" id="MobiDB-lite"/>
    </source>
</evidence>
<keyword evidence="3" id="KW-1185">Reference proteome</keyword>
<feature type="region of interest" description="Disordered" evidence="1">
    <location>
        <begin position="18"/>
        <end position="42"/>
    </location>
</feature>
<name>A0ABQ9T7W3_9PEZI</name>